<dbReference type="Pfam" id="PF03069">
    <property type="entry name" value="FmdA_AmdA"/>
    <property type="match status" value="1"/>
</dbReference>
<organism evidence="1 2">
    <name type="scientific">Candidatus Segetimicrobium genomatis</name>
    <dbReference type="NCBI Taxonomy" id="2569760"/>
    <lineage>
        <taxon>Bacteria</taxon>
        <taxon>Bacillati</taxon>
        <taxon>Candidatus Sysuimicrobiota</taxon>
        <taxon>Candidatus Sysuimicrobiia</taxon>
        <taxon>Candidatus Sysuimicrobiales</taxon>
        <taxon>Candidatus Segetimicrobiaceae</taxon>
        <taxon>Candidatus Segetimicrobium</taxon>
    </lineage>
</organism>
<name>A0A537J485_9BACT</name>
<dbReference type="PANTHER" id="PTHR31891:SF1">
    <property type="entry name" value="FORMAMIDASE C869.04-RELATED"/>
    <property type="match status" value="1"/>
</dbReference>
<reference evidence="1 2" key="1">
    <citation type="journal article" date="2019" name="Nat. Microbiol.">
        <title>Mediterranean grassland soil C-N compound turnover is dependent on rainfall and depth, and is mediated by genomically divergent microorganisms.</title>
        <authorList>
            <person name="Diamond S."/>
            <person name="Andeer P.F."/>
            <person name="Li Z."/>
            <person name="Crits-Christoph A."/>
            <person name="Burstein D."/>
            <person name="Anantharaman K."/>
            <person name="Lane K.R."/>
            <person name="Thomas B.C."/>
            <person name="Pan C."/>
            <person name="Northen T.R."/>
            <person name="Banfield J.F."/>
        </authorList>
    </citation>
    <scope>NUCLEOTIDE SEQUENCE [LARGE SCALE GENOMIC DNA]</scope>
    <source>
        <strain evidence="1">NP_6</strain>
    </source>
</reference>
<comment type="caution">
    <text evidence="1">The sequence shown here is derived from an EMBL/GenBank/DDBJ whole genome shotgun (WGS) entry which is preliminary data.</text>
</comment>
<dbReference type="Gene3D" id="2.40.10.120">
    <property type="match status" value="1"/>
</dbReference>
<proteinExistence type="predicted"/>
<gene>
    <name evidence="1" type="ORF">E6H03_12165</name>
</gene>
<evidence type="ECO:0000313" key="1">
    <source>
        <dbReference type="EMBL" id="TMI78379.1"/>
    </source>
</evidence>
<dbReference type="Proteomes" id="UP000318093">
    <property type="component" value="Unassembled WGS sequence"/>
</dbReference>
<dbReference type="Gene3D" id="2.60.120.580">
    <property type="entry name" value="Acetamidase/Formamidase-like domains"/>
    <property type="match status" value="1"/>
</dbReference>
<dbReference type="SUPFAM" id="SSF141130">
    <property type="entry name" value="Acetamidase/Formamidase-like"/>
    <property type="match status" value="1"/>
</dbReference>
<accession>A0A537J485</accession>
<sequence>MSVHRFEPRVYHTSIGAHAPVLTIVSGSTVITTTVDARGMDATGKQVTERGNPQTGPFFVEGAEPGDMLSVTFDRLRPNRKFGWSASAIAPNVLEPETVKQAPDEAPARWEIDQEAGTATLVEPRTALGRLTLPLRPMVGCFGVAPPRGQAISTATSSTHGGNMDYRGFVEGVTVHFPVFVRGALFHVGDGHALQGDGEIVGTGIEISFDIQFTVRLVKGKALQWPRAENADEIMTVGNARPLDQCVQHATTEMVRWLQEDYGLDARGAHLLLGQCARYDLGNMYDPAYTMVCKVSKSLLAGLEAGR</sequence>
<dbReference type="PANTHER" id="PTHR31891">
    <property type="entry name" value="FORMAMIDASE C869.04-RELATED"/>
    <property type="match status" value="1"/>
</dbReference>
<dbReference type="InterPro" id="IPR004304">
    <property type="entry name" value="FmdA_AmdA"/>
</dbReference>
<dbReference type="AlphaFoldDB" id="A0A537J485"/>
<evidence type="ECO:0000313" key="2">
    <source>
        <dbReference type="Proteomes" id="UP000318093"/>
    </source>
</evidence>
<dbReference type="Gene3D" id="3.10.28.20">
    <property type="entry name" value="Acetamidase/Formamidase-like domains"/>
    <property type="match status" value="1"/>
</dbReference>
<protein>
    <submittedName>
        <fullName evidence="1">Acetamidase</fullName>
    </submittedName>
</protein>
<dbReference type="EMBL" id="VBAN01000423">
    <property type="protein sequence ID" value="TMI78379.1"/>
    <property type="molecule type" value="Genomic_DNA"/>
</dbReference>
<dbReference type="GO" id="GO:0016811">
    <property type="term" value="F:hydrolase activity, acting on carbon-nitrogen (but not peptide) bonds, in linear amides"/>
    <property type="evidence" value="ECO:0007669"/>
    <property type="project" value="InterPro"/>
</dbReference>